<keyword evidence="3" id="KW-1185">Reference proteome</keyword>
<evidence type="ECO:0000256" key="1">
    <source>
        <dbReference type="SAM" id="Phobius"/>
    </source>
</evidence>
<organism evidence="2 3">
    <name type="scientific">Mastacembelus armatus</name>
    <name type="common">zig-zag eel</name>
    <dbReference type="NCBI Taxonomy" id="205130"/>
    <lineage>
        <taxon>Eukaryota</taxon>
        <taxon>Metazoa</taxon>
        <taxon>Chordata</taxon>
        <taxon>Craniata</taxon>
        <taxon>Vertebrata</taxon>
        <taxon>Euteleostomi</taxon>
        <taxon>Actinopterygii</taxon>
        <taxon>Neopterygii</taxon>
        <taxon>Teleostei</taxon>
        <taxon>Neoteleostei</taxon>
        <taxon>Acanthomorphata</taxon>
        <taxon>Anabantaria</taxon>
        <taxon>Synbranchiformes</taxon>
        <taxon>Mastacembelidae</taxon>
        <taxon>Mastacembelus</taxon>
    </lineage>
</organism>
<feature type="transmembrane region" description="Helical" evidence="1">
    <location>
        <begin position="198"/>
        <end position="221"/>
    </location>
</feature>
<keyword evidence="1" id="KW-1133">Transmembrane helix</keyword>
<dbReference type="AlphaFoldDB" id="A0A3Q3LVY4"/>
<sequence>MSVCLCVCVGRWGWGGRKNLNSKDSWCARSFPCQALFTKTGQHSGLNTFERRIKVHRRMKKTFICNDSMIITIPIGSLKDAGDGQLMPEKFHCVFRDFYKVFVLKGKPKPLGAAQIIAGVFLCALGLVKTDTISYMLPSILFMVSGMLSYASGQSPNMCVAKLSFSMNIISFFWSIGAFSLCLMLLPSTSANDQLSRGISGLVMFLLIVENLIALFLIYWLSKAVCRQHFNTLPIILLKQRD</sequence>
<feature type="transmembrane region" description="Helical" evidence="1">
    <location>
        <begin position="133"/>
        <end position="153"/>
    </location>
</feature>
<dbReference type="GeneTree" id="ENSGT01030000234813"/>
<reference evidence="2" key="2">
    <citation type="submission" date="2025-09" db="UniProtKB">
        <authorList>
            <consortium name="Ensembl"/>
        </authorList>
    </citation>
    <scope>IDENTIFICATION</scope>
</reference>
<dbReference type="Ensembl" id="ENSMAMT00000019152.2">
    <property type="protein sequence ID" value="ENSMAMP00000018668.1"/>
    <property type="gene ID" value="ENSMAMG00000012581.2"/>
</dbReference>
<name>A0A3Q3LVY4_9TELE</name>
<accession>A0A3Q3LVY4</accession>
<dbReference type="InParanoid" id="A0A3Q3LVY4"/>
<feature type="transmembrane region" description="Helical" evidence="1">
    <location>
        <begin position="110"/>
        <end position="127"/>
    </location>
</feature>
<proteinExistence type="predicted"/>
<keyword evidence="1" id="KW-0812">Transmembrane</keyword>
<reference evidence="2" key="1">
    <citation type="submission" date="2025-08" db="UniProtKB">
        <authorList>
            <consortium name="Ensembl"/>
        </authorList>
    </citation>
    <scope>IDENTIFICATION</scope>
</reference>
<evidence type="ECO:0000313" key="2">
    <source>
        <dbReference type="Ensembl" id="ENSMAMP00000018668.1"/>
    </source>
</evidence>
<keyword evidence="1" id="KW-0472">Membrane</keyword>
<dbReference type="Proteomes" id="UP000261640">
    <property type="component" value="Unplaced"/>
</dbReference>
<feature type="transmembrane region" description="Helical" evidence="1">
    <location>
        <begin position="165"/>
        <end position="186"/>
    </location>
</feature>
<protein>
    <submittedName>
        <fullName evidence="2">Uncharacterized protein</fullName>
    </submittedName>
</protein>
<evidence type="ECO:0000313" key="3">
    <source>
        <dbReference type="Proteomes" id="UP000261640"/>
    </source>
</evidence>